<accession>A0A0D7E315</accession>
<dbReference type="PANTHER" id="PTHR13887:SF56">
    <property type="entry name" value="THIOREDOXIN-LIKE REDUCTASE RV2466C"/>
    <property type="match status" value="1"/>
</dbReference>
<dbReference type="PATRIC" id="fig|316.110.peg.1084"/>
<dbReference type="Proteomes" id="UP000032439">
    <property type="component" value="Unassembled WGS sequence"/>
</dbReference>
<name>A0A0D7E315_STUST</name>
<dbReference type="EMBL" id="JXXD01000147">
    <property type="protein sequence ID" value="KIZ34850.1"/>
    <property type="molecule type" value="Genomic_DNA"/>
</dbReference>
<reference evidence="3 5" key="1">
    <citation type="submission" date="2014-11" db="EMBL/GenBank/DDBJ databases">
        <title>Genomics and ecophysiology of heterotrophic nitrogen fixing bacteria isolated from estuarine surface water.</title>
        <authorList>
            <person name="Bentzon-Tilia M."/>
            <person name="Severin I."/>
            <person name="Hansen L.H."/>
            <person name="Riemann L."/>
        </authorList>
    </citation>
    <scope>NUCLEOTIDE SEQUENCE [LARGE SCALE GENOMIC DNA]</scope>
    <source>
        <strain evidence="3 5">BAL361</strain>
    </source>
</reference>
<evidence type="ECO:0000256" key="1">
    <source>
        <dbReference type="ARBA" id="ARBA00005791"/>
    </source>
</evidence>
<organism evidence="3 5">
    <name type="scientific">Stutzerimonas stutzeri</name>
    <name type="common">Pseudomonas stutzeri</name>
    <dbReference type="NCBI Taxonomy" id="316"/>
    <lineage>
        <taxon>Bacteria</taxon>
        <taxon>Pseudomonadati</taxon>
        <taxon>Pseudomonadota</taxon>
        <taxon>Gammaproteobacteria</taxon>
        <taxon>Pseudomonadales</taxon>
        <taxon>Pseudomonadaceae</taxon>
        <taxon>Stutzerimonas</taxon>
    </lineage>
</organism>
<dbReference type="PANTHER" id="PTHR13887">
    <property type="entry name" value="GLUTATHIONE S-TRANSFERASE KAPPA"/>
    <property type="match status" value="1"/>
</dbReference>
<dbReference type="InterPro" id="IPR036249">
    <property type="entry name" value="Thioredoxin-like_sf"/>
</dbReference>
<dbReference type="Proteomes" id="UP000438983">
    <property type="component" value="Plasmid p1_PM101005"/>
</dbReference>
<gene>
    <name evidence="4" type="ORF">GQA94_23025</name>
    <name evidence="3" type="ORF">LO50_15785</name>
</gene>
<protein>
    <submittedName>
        <fullName evidence="3">Disulfide bond formation protein DsbA</fullName>
    </submittedName>
    <submittedName>
        <fullName evidence="4">Thioredoxin domain-containing protein</fullName>
    </submittedName>
</protein>
<proteinExistence type="inferred from homology"/>
<sequence length="257" mass="27649">MSASIPLIIISTGLATALAVGAYQHFETVGALQDQISELEVATQKPLTFEEMDELKNMFIGETSKSAPSQGQDGSAPDNWIYGNTKARFTLVEMTDTECPYCKQHFPVIKSLIDSSGGHINAALMHVPALSEASRQQALAIECAGEQGGSETAWKFAQRVFDTTRGNGQGVAASLSSYAAEMDIDRQRFSQCMDSSQVVERVIADMDHAIRLDIKQTPSTMVIDNLTGNSIVLQGDNSSHKGILDAMEQVSKTGAAQ</sequence>
<dbReference type="Gene3D" id="3.40.30.10">
    <property type="entry name" value="Glutaredoxin"/>
    <property type="match status" value="1"/>
</dbReference>
<dbReference type="RefSeq" id="WP_019406472.1">
    <property type="nucleotide sequence ID" value="NZ_CP046903.1"/>
</dbReference>
<evidence type="ECO:0000313" key="3">
    <source>
        <dbReference type="EMBL" id="KIZ34850.1"/>
    </source>
</evidence>
<dbReference type="EMBL" id="CP046903">
    <property type="protein sequence ID" value="QGZ32985.1"/>
    <property type="molecule type" value="Genomic_DNA"/>
</dbReference>
<reference evidence="4 6" key="2">
    <citation type="submission" date="2019-12" db="EMBL/GenBank/DDBJ databases">
        <title>Complete genome sequence of Pseudomonas stutzeri.</title>
        <authorList>
            <person name="Lim S.R."/>
            <person name="Kim J.H."/>
        </authorList>
    </citation>
    <scope>NUCLEOTIDE SEQUENCE [LARGE SCALE GENOMIC DNA]</scope>
    <source>
        <strain evidence="4 6">PM101005</strain>
        <plasmid evidence="4">p1_PM101005</plasmid>
        <plasmid evidence="6">p1_pm101005</plasmid>
    </source>
</reference>
<geneLocation type="plasmid" evidence="6">
    <name>p1_pm101005</name>
</geneLocation>
<evidence type="ECO:0000259" key="2">
    <source>
        <dbReference type="Pfam" id="PF13462"/>
    </source>
</evidence>
<keyword evidence="4" id="KW-0614">Plasmid</keyword>
<dbReference type="SUPFAM" id="SSF52833">
    <property type="entry name" value="Thioredoxin-like"/>
    <property type="match status" value="1"/>
</dbReference>
<evidence type="ECO:0000313" key="6">
    <source>
        <dbReference type="Proteomes" id="UP000438983"/>
    </source>
</evidence>
<evidence type="ECO:0000313" key="4">
    <source>
        <dbReference type="EMBL" id="QGZ32985.1"/>
    </source>
</evidence>
<dbReference type="InterPro" id="IPR012336">
    <property type="entry name" value="Thioredoxin-like_fold"/>
</dbReference>
<evidence type="ECO:0000313" key="5">
    <source>
        <dbReference type="Proteomes" id="UP000032439"/>
    </source>
</evidence>
<dbReference type="OrthoDB" id="9780340at2"/>
<comment type="similarity">
    <text evidence="1">Belongs to the thioredoxin family. DsbA subfamily.</text>
</comment>
<feature type="domain" description="Thioredoxin-like fold" evidence="2">
    <location>
        <begin position="78"/>
        <end position="223"/>
    </location>
</feature>
<dbReference type="AlphaFoldDB" id="A0A0D7E315"/>
<dbReference type="Pfam" id="PF13462">
    <property type="entry name" value="Thioredoxin_4"/>
    <property type="match status" value="1"/>
</dbReference>
<geneLocation type="plasmid" evidence="4">
    <name>p1_PM101005</name>
</geneLocation>